<reference evidence="7 8" key="1">
    <citation type="journal article" date="2016" name="Front. Microbiol.">
        <title>Genome and transcriptome sequences reveal the specific parasitism of the nematophagous Purpureocillium lilacinum 36-1.</title>
        <authorList>
            <person name="Xie J."/>
            <person name="Li S."/>
            <person name="Mo C."/>
            <person name="Xiao X."/>
            <person name="Peng D."/>
            <person name="Wang G."/>
            <person name="Xiao Y."/>
        </authorList>
    </citation>
    <scope>NUCLEOTIDE SEQUENCE [LARGE SCALE GENOMIC DNA]</scope>
    <source>
        <strain evidence="7 8">36-1</strain>
    </source>
</reference>
<evidence type="ECO:0000256" key="5">
    <source>
        <dbReference type="ARBA" id="ARBA00023242"/>
    </source>
</evidence>
<protein>
    <recommendedName>
        <fullName evidence="9">Transcription factor domain-containing protein</fullName>
    </recommendedName>
</protein>
<keyword evidence="4" id="KW-0804">Transcription</keyword>
<dbReference type="EMBL" id="LCWV01000017">
    <property type="protein sequence ID" value="PWI67666.1"/>
    <property type="molecule type" value="Genomic_DNA"/>
</dbReference>
<keyword evidence="2" id="KW-0805">Transcription regulation</keyword>
<proteinExistence type="predicted"/>
<evidence type="ECO:0000256" key="6">
    <source>
        <dbReference type="SAM" id="MobiDB-lite"/>
    </source>
</evidence>
<dbReference type="PANTHER" id="PTHR31845:SF17">
    <property type="entry name" value="ZN(II)2CYS6 TRANSCRIPTION FACTOR (EUROFUNG)"/>
    <property type="match status" value="1"/>
</dbReference>
<accession>A0A2U3DZL9</accession>
<gene>
    <name evidence="7" type="ORF">PCL_02587</name>
</gene>
<organism evidence="7 8">
    <name type="scientific">Purpureocillium lilacinum</name>
    <name type="common">Paecilomyces lilacinus</name>
    <dbReference type="NCBI Taxonomy" id="33203"/>
    <lineage>
        <taxon>Eukaryota</taxon>
        <taxon>Fungi</taxon>
        <taxon>Dikarya</taxon>
        <taxon>Ascomycota</taxon>
        <taxon>Pezizomycotina</taxon>
        <taxon>Sordariomycetes</taxon>
        <taxon>Hypocreomycetidae</taxon>
        <taxon>Hypocreales</taxon>
        <taxon>Ophiocordycipitaceae</taxon>
        <taxon>Purpureocillium</taxon>
    </lineage>
</organism>
<feature type="region of interest" description="Disordered" evidence="6">
    <location>
        <begin position="155"/>
        <end position="200"/>
    </location>
</feature>
<evidence type="ECO:0000256" key="3">
    <source>
        <dbReference type="ARBA" id="ARBA00023125"/>
    </source>
</evidence>
<dbReference type="InterPro" id="IPR051089">
    <property type="entry name" value="prtT"/>
</dbReference>
<comment type="caution">
    <text evidence="7">The sequence shown here is derived from an EMBL/GenBank/DDBJ whole genome shotgun (WGS) entry which is preliminary data.</text>
</comment>
<dbReference type="GO" id="GO:0000981">
    <property type="term" value="F:DNA-binding transcription factor activity, RNA polymerase II-specific"/>
    <property type="evidence" value="ECO:0007669"/>
    <property type="project" value="TreeGrafter"/>
</dbReference>
<evidence type="ECO:0008006" key="9">
    <source>
        <dbReference type="Google" id="ProtNLM"/>
    </source>
</evidence>
<dbReference type="GO" id="GO:0000976">
    <property type="term" value="F:transcription cis-regulatory region binding"/>
    <property type="evidence" value="ECO:0007669"/>
    <property type="project" value="TreeGrafter"/>
</dbReference>
<dbReference type="CDD" id="cd12148">
    <property type="entry name" value="fungal_TF_MHR"/>
    <property type="match status" value="1"/>
</dbReference>
<evidence type="ECO:0000256" key="4">
    <source>
        <dbReference type="ARBA" id="ARBA00023163"/>
    </source>
</evidence>
<dbReference type="GO" id="GO:0005634">
    <property type="term" value="C:nucleus"/>
    <property type="evidence" value="ECO:0007669"/>
    <property type="project" value="UniProtKB-SubCell"/>
</dbReference>
<dbReference type="AlphaFoldDB" id="A0A2U3DZL9"/>
<comment type="subcellular location">
    <subcellularLocation>
        <location evidence="1">Nucleus</location>
    </subcellularLocation>
</comment>
<name>A0A2U3DZL9_PURLI</name>
<sequence>MQVTGEIVLILRDPAWPVLMTASGPIKSSDATNTAVSRTPQVGRHDRRRLVELERRGEIEVSSLAACPATNMLNIHRSHAKMPSMPAAMALRESFGDRKIPEISRKITACVSCRKLKSPFPESDILDTAVDRVLVPRWKEEMEDRLTRLEQLMSAPAAARSDIPNQMRHTRPQPSGGESSLPGGHGSVHPDSPDSPHPATLNLSCSLGGFPASSMTNASFKSSTPGRGFDFISQQLVPVEVAEFLFAFYQRNMDHYVHGILADADSLLTIRMRSSLLLVAICTVAAFCSGSAYYSTLVQALQQTAQEKVFASNHEFDDVRALCIGALWLPEISTALNGLAVRIATELDLHRCITKMPHTKRECYDRTRLYFLVYLCDHHCSLSHGKLPLTRDFQLLKRPRVFLETAFASESDQKLISQVELWSIFNRVFDVFGGDIDRCIATQRLAEISCLNDLYEQWYSEWLGVLKFDTSKAEPSRRIFDLYYHAAKLYLFSHVFRGQTREDLELGSELPGDGNDFAHRALEHALSVVCSVNNEPRDRLQNLPCYIGAVIAFASVCLVKAANRQSRATCANDELDIPSHLRHLVRVLQPTPGEDRSGHPLLGIARSLEAVMLGAQQFDHERHLAQDLNGLLGFDLGMDGFGAFSGDLEQAATFSLFDAS</sequence>
<dbReference type="PANTHER" id="PTHR31845">
    <property type="entry name" value="FINGER DOMAIN PROTEIN, PUTATIVE-RELATED"/>
    <property type="match status" value="1"/>
</dbReference>
<evidence type="ECO:0000256" key="1">
    <source>
        <dbReference type="ARBA" id="ARBA00004123"/>
    </source>
</evidence>
<dbReference type="Proteomes" id="UP000245956">
    <property type="component" value="Unassembled WGS sequence"/>
</dbReference>
<evidence type="ECO:0000313" key="8">
    <source>
        <dbReference type="Proteomes" id="UP000245956"/>
    </source>
</evidence>
<keyword evidence="3" id="KW-0238">DNA-binding</keyword>
<evidence type="ECO:0000313" key="7">
    <source>
        <dbReference type="EMBL" id="PWI67666.1"/>
    </source>
</evidence>
<evidence type="ECO:0000256" key="2">
    <source>
        <dbReference type="ARBA" id="ARBA00023015"/>
    </source>
</evidence>
<keyword evidence="5" id="KW-0539">Nucleus</keyword>